<dbReference type="Gene3D" id="2.60.40.150">
    <property type="entry name" value="C2 domain"/>
    <property type="match status" value="3"/>
</dbReference>
<feature type="domain" description="C2" evidence="6">
    <location>
        <begin position="301"/>
        <end position="437"/>
    </location>
</feature>
<keyword evidence="3" id="KW-0445">Lipid transport</keyword>
<dbReference type="AlphaFoldDB" id="A0A833XL27"/>
<evidence type="ECO:0000256" key="3">
    <source>
        <dbReference type="ARBA" id="ARBA00023055"/>
    </source>
</evidence>
<gene>
    <name evidence="8" type="ORF">F2P56_013158</name>
</gene>
<evidence type="ECO:0000313" key="9">
    <source>
        <dbReference type="Proteomes" id="UP000619265"/>
    </source>
</evidence>
<protein>
    <recommendedName>
        <fullName evidence="10">Synaptotagmin-5-like</fullName>
    </recommendedName>
</protein>
<dbReference type="PROSITE" id="PS51847">
    <property type="entry name" value="SMP"/>
    <property type="match status" value="1"/>
</dbReference>
<evidence type="ECO:0000259" key="6">
    <source>
        <dbReference type="PROSITE" id="PS50004"/>
    </source>
</evidence>
<dbReference type="CDD" id="cd21669">
    <property type="entry name" value="SMP_SF"/>
    <property type="match status" value="1"/>
</dbReference>
<evidence type="ECO:0000256" key="1">
    <source>
        <dbReference type="ARBA" id="ARBA00004370"/>
    </source>
</evidence>
<feature type="domain" description="SMP-LTD" evidence="7">
    <location>
        <begin position="123"/>
        <end position="307"/>
    </location>
</feature>
<accession>A0A833XL27</accession>
<proteinExistence type="predicted"/>
<feature type="non-terminal residue" evidence="8">
    <location>
        <position position="852"/>
    </location>
</feature>
<feature type="domain" description="C2" evidence="6">
    <location>
        <begin position="494"/>
        <end position="607"/>
    </location>
</feature>
<dbReference type="GO" id="GO:0006869">
    <property type="term" value="P:lipid transport"/>
    <property type="evidence" value="ECO:0007669"/>
    <property type="project" value="UniProtKB-KW"/>
</dbReference>
<keyword evidence="5" id="KW-0472">Membrane</keyword>
<keyword evidence="2" id="KW-0813">Transport</keyword>
<comment type="subcellular location">
    <subcellularLocation>
        <location evidence="1">Membrane</location>
    </subcellularLocation>
</comment>
<dbReference type="InterPro" id="IPR031468">
    <property type="entry name" value="SMP_LBD"/>
</dbReference>
<sequence length="852" mass="96511">KLYTLNLGIKLYIRGKFKLEISLSNWVFAQMSTRRKSRAFSFDEAVVFLNRLIAEKPLLPFLIPLILLAWAIERWVFSFSNWVPLAVAVWTTIQYGSYQQRRLVEDLNEKWKRVIRNTSPITALEHCEWLNKLLMEVWPYFINPKFSRRFSSIVEKRLKHQKSKLIEKIELLEFSLGSSPPILGLHGTRWSCSNDLRIMRLGFDWDTTDMSILLLAKLAFRGTARIVINSLHIKGDVLLMPVLDGKAILYSFVSRPEVKIGVAFGSGGSQSLPATELPIVSSWLVKLLTETIVKTMVEPRRRCLSLPAVDLRKKAVGGIIYVTVVSARKLSRNSLKGISSRRQLNSSTNGNLEDELVDKALQTFVEVELEELTRRTDVRSGSSPTWNSTFNMVLHEETGTIKFHLYESTPSNVKYDYLARCEIKMKYVADDSTTFWAIGPDSGVIAKHTEFCGKEVEMVIPFEGVNSGELTVTLVLKEWQFSDGSHTLNSFQLSSNQSLYGSSISLSRTGRKINITVVEGKDLLAKDKPGKSSQYVKMQYGKTFQRTRTAHASTPMWNQKFEFDEIGDGEYLKIKCYNEETFGDDTIGCARVNLEGLVEGSIRDVWVPLERVNSGELRLQIEAVRADDYEGSMDSVIGSVGGWIELVLLEAKDLVAADLRGTSDPFVRVQYGNFKKRTKVMDKTLNPRWNQTLEFPDDGSPLVLHVKDHNALLPTSNIGDCVVEYQRLPPNQMSDKWIPLQGVKRGEIHIQITRKVPELGKKSSLDSELSLTRARQISSQMKEATNKFRSLMEDSDLGGLSTALSELESLENLQEVCMEQLEREQMLLINKISDLGREVFNRSPSLSMLSSN</sequence>
<dbReference type="Proteomes" id="UP000619265">
    <property type="component" value="Unassembled WGS sequence"/>
</dbReference>
<dbReference type="GO" id="GO:0016020">
    <property type="term" value="C:membrane"/>
    <property type="evidence" value="ECO:0007669"/>
    <property type="project" value="UniProtKB-SubCell"/>
</dbReference>
<reference evidence="8" key="1">
    <citation type="submission" date="2015-10" db="EMBL/GenBank/DDBJ databases">
        <authorList>
            <person name="Martinez-Garcia P.J."/>
            <person name="Crepeau M.W."/>
            <person name="Puiu D."/>
            <person name="Gonzalez-Ibeas D."/>
            <person name="Whalen J."/>
            <person name="Stevens K."/>
            <person name="Paul R."/>
            <person name="Butterfield T."/>
            <person name="Britton M."/>
            <person name="Reagan R."/>
            <person name="Chakraborty S."/>
            <person name="Walawage S.L."/>
            <person name="Vasquez-Gross H.A."/>
            <person name="Cardeno C."/>
            <person name="Famula R."/>
            <person name="Pratt K."/>
            <person name="Kuruganti S."/>
            <person name="Aradhya M.K."/>
            <person name="Leslie C.A."/>
            <person name="Dandekar A.M."/>
            <person name="Salzberg S.L."/>
            <person name="Wegrzyn J.L."/>
            <person name="Langley C.H."/>
            <person name="Neale D.B."/>
        </authorList>
    </citation>
    <scope>NUCLEOTIDE SEQUENCE</scope>
    <source>
        <tissue evidence="8">Leaves</tissue>
    </source>
</reference>
<keyword evidence="4" id="KW-0446">Lipid-binding</keyword>
<dbReference type="CDD" id="cd00030">
    <property type="entry name" value="C2"/>
    <property type="match status" value="2"/>
</dbReference>
<dbReference type="InterPro" id="IPR035892">
    <property type="entry name" value="C2_domain_sf"/>
</dbReference>
<evidence type="ECO:0000259" key="7">
    <source>
        <dbReference type="PROSITE" id="PS51847"/>
    </source>
</evidence>
<dbReference type="EMBL" id="LIHL02000006">
    <property type="protein sequence ID" value="KAF5469058.1"/>
    <property type="molecule type" value="Genomic_DNA"/>
</dbReference>
<comment type="caution">
    <text evidence="8">The sequence shown here is derived from an EMBL/GenBank/DDBJ whole genome shotgun (WGS) entry which is preliminary data.</text>
</comment>
<dbReference type="Gramene" id="Jr06_14600_p1">
    <property type="protein sequence ID" value="cds.Jr06_14600_p1"/>
    <property type="gene ID" value="Jr06_14600"/>
</dbReference>
<dbReference type="GO" id="GO:0008289">
    <property type="term" value="F:lipid binding"/>
    <property type="evidence" value="ECO:0007669"/>
    <property type="project" value="UniProtKB-KW"/>
</dbReference>
<evidence type="ECO:0008006" key="10">
    <source>
        <dbReference type="Google" id="ProtNLM"/>
    </source>
</evidence>
<dbReference type="SUPFAM" id="SSF49562">
    <property type="entry name" value="C2 domain (Calcium/lipid-binding domain, CaLB)"/>
    <property type="match status" value="3"/>
</dbReference>
<evidence type="ECO:0000313" key="8">
    <source>
        <dbReference type="EMBL" id="KAF5469058.1"/>
    </source>
</evidence>
<feature type="domain" description="C2" evidence="6">
    <location>
        <begin position="625"/>
        <end position="738"/>
    </location>
</feature>
<dbReference type="InterPro" id="IPR000008">
    <property type="entry name" value="C2_dom"/>
</dbReference>
<dbReference type="PANTHER" id="PTHR47264">
    <property type="entry name" value="OS01G0128800 PROTEIN"/>
    <property type="match status" value="1"/>
</dbReference>
<reference evidence="8" key="2">
    <citation type="submission" date="2020-03" db="EMBL/GenBank/DDBJ databases">
        <title>Walnut 2.0.</title>
        <authorList>
            <person name="Marrano A."/>
            <person name="Britton M."/>
            <person name="Zimin A.V."/>
            <person name="Zaini P.A."/>
            <person name="Workman R."/>
            <person name="Puiu D."/>
            <person name="Bianco L."/>
            <person name="Allen B.J."/>
            <person name="Troggio M."/>
            <person name="Leslie C.A."/>
            <person name="Timp W."/>
            <person name="Dendekar A."/>
            <person name="Salzberg S.L."/>
            <person name="Neale D.B."/>
        </authorList>
    </citation>
    <scope>NUCLEOTIDE SEQUENCE</scope>
    <source>
        <tissue evidence="8">Leaves</tissue>
    </source>
</reference>
<dbReference type="PANTHER" id="PTHR47264:SF3">
    <property type="entry name" value="SYNAPTOTAGMIN-5 ISOFORM X1"/>
    <property type="match status" value="1"/>
</dbReference>
<dbReference type="Pfam" id="PF00168">
    <property type="entry name" value="C2"/>
    <property type="match status" value="3"/>
</dbReference>
<evidence type="ECO:0000256" key="5">
    <source>
        <dbReference type="ARBA" id="ARBA00023136"/>
    </source>
</evidence>
<organism evidence="8 9">
    <name type="scientific">Juglans regia</name>
    <name type="common">English walnut</name>
    <dbReference type="NCBI Taxonomy" id="51240"/>
    <lineage>
        <taxon>Eukaryota</taxon>
        <taxon>Viridiplantae</taxon>
        <taxon>Streptophyta</taxon>
        <taxon>Embryophyta</taxon>
        <taxon>Tracheophyta</taxon>
        <taxon>Spermatophyta</taxon>
        <taxon>Magnoliopsida</taxon>
        <taxon>eudicotyledons</taxon>
        <taxon>Gunneridae</taxon>
        <taxon>Pentapetalae</taxon>
        <taxon>rosids</taxon>
        <taxon>fabids</taxon>
        <taxon>Fagales</taxon>
        <taxon>Juglandaceae</taxon>
        <taxon>Juglans</taxon>
    </lineage>
</organism>
<evidence type="ECO:0000256" key="2">
    <source>
        <dbReference type="ARBA" id="ARBA00022448"/>
    </source>
</evidence>
<evidence type="ECO:0000256" key="4">
    <source>
        <dbReference type="ARBA" id="ARBA00023121"/>
    </source>
</evidence>
<dbReference type="SMART" id="SM00239">
    <property type="entry name" value="C2"/>
    <property type="match status" value="3"/>
</dbReference>
<dbReference type="PROSITE" id="PS50004">
    <property type="entry name" value="C2"/>
    <property type="match status" value="3"/>
</dbReference>
<name>A0A833XL27_JUGRE</name>